<dbReference type="RefSeq" id="WP_013775045.1">
    <property type="nucleotide sequence ID" value="NC_015518.1"/>
</dbReference>
<dbReference type="PANTHER" id="PTHR34856">
    <property type="entry name" value="PROTEIN NRFD"/>
    <property type="match status" value="1"/>
</dbReference>
<feature type="transmembrane region" description="Helical" evidence="7">
    <location>
        <begin position="315"/>
        <end position="343"/>
    </location>
</feature>
<evidence type="ECO:0000256" key="2">
    <source>
        <dbReference type="ARBA" id="ARBA00008929"/>
    </source>
</evidence>
<evidence type="ECO:0000256" key="6">
    <source>
        <dbReference type="ARBA" id="ARBA00023136"/>
    </source>
</evidence>
<gene>
    <name evidence="8" type="ordered locus">Ahos_0236</name>
</gene>
<dbReference type="EMBL" id="CP002535">
    <property type="protein sequence ID" value="AEE93128.1"/>
    <property type="molecule type" value="Genomic_DNA"/>
</dbReference>
<dbReference type="Gene3D" id="1.20.1630.10">
    <property type="entry name" value="Formate dehydrogenase/DMSO reductase domain"/>
    <property type="match status" value="1"/>
</dbReference>
<evidence type="ECO:0000256" key="4">
    <source>
        <dbReference type="ARBA" id="ARBA00022692"/>
    </source>
</evidence>
<keyword evidence="3" id="KW-1003">Cell membrane</keyword>
<dbReference type="HOGENOM" id="CLU_846280_0_0_2"/>
<comment type="subcellular location">
    <subcellularLocation>
        <location evidence="1">Cell membrane</location>
        <topology evidence="1">Multi-pass membrane protein</topology>
    </subcellularLocation>
</comment>
<evidence type="ECO:0000256" key="3">
    <source>
        <dbReference type="ARBA" id="ARBA00022475"/>
    </source>
</evidence>
<feature type="transmembrane region" description="Helical" evidence="7">
    <location>
        <begin position="119"/>
        <end position="142"/>
    </location>
</feature>
<evidence type="ECO:0000256" key="5">
    <source>
        <dbReference type="ARBA" id="ARBA00022989"/>
    </source>
</evidence>
<dbReference type="KEGG" id="aho:Ahos_0236"/>
<protein>
    <submittedName>
        <fullName evidence="8">Integral transmembrane protein NrfD</fullName>
    </submittedName>
</protein>
<dbReference type="OrthoDB" id="33426at2157"/>
<evidence type="ECO:0000313" key="9">
    <source>
        <dbReference type="Proteomes" id="UP000008458"/>
    </source>
</evidence>
<keyword evidence="6 7" id="KW-0472">Membrane</keyword>
<keyword evidence="4 7" id="KW-0812">Transmembrane</keyword>
<feature type="transmembrane region" description="Helical" evidence="7">
    <location>
        <begin position="76"/>
        <end position="95"/>
    </location>
</feature>
<reference key="2">
    <citation type="journal article" date="2011" name="Extremophiles">
        <title>Genomic analyses of Acidianus hospitalis W1 a host for studying crenarchaeal virus and plasmid life cycles.</title>
        <authorList>
            <person name="You X.Y."/>
            <person name="Liu C."/>
            <person name="Wang S.Y."/>
            <person name="Jiang C.Y."/>
            <person name="Shah S.A."/>
            <person name="Prangishvili D."/>
            <person name="Liu S.J."/>
            <person name="Garrett R.A."/>
        </authorList>
    </citation>
    <scope>NUCLEOTIDE SEQUENCE</scope>
    <source>
        <strain>W1</strain>
    </source>
</reference>
<dbReference type="Pfam" id="PF03916">
    <property type="entry name" value="NrfD"/>
    <property type="match status" value="1"/>
</dbReference>
<comment type="similarity">
    <text evidence="2">Belongs to the NrfD family.</text>
</comment>
<evidence type="ECO:0000313" key="8">
    <source>
        <dbReference type="EMBL" id="AEE93128.1"/>
    </source>
</evidence>
<feature type="transmembrane region" description="Helical" evidence="7">
    <location>
        <begin position="205"/>
        <end position="227"/>
    </location>
</feature>
<dbReference type="GO" id="GO:0005886">
    <property type="term" value="C:plasma membrane"/>
    <property type="evidence" value="ECO:0007669"/>
    <property type="project" value="UniProtKB-SubCell"/>
</dbReference>
<feature type="transmembrane region" description="Helical" evidence="7">
    <location>
        <begin position="172"/>
        <end position="193"/>
    </location>
</feature>
<keyword evidence="5 7" id="KW-1133">Transmembrane helix</keyword>
<dbReference type="GeneID" id="10599676"/>
<feature type="transmembrane region" description="Helical" evidence="7">
    <location>
        <begin position="247"/>
        <end position="270"/>
    </location>
</feature>
<dbReference type="eggNOG" id="arCOG02027">
    <property type="taxonomic scope" value="Archaea"/>
</dbReference>
<dbReference type="PANTHER" id="PTHR34856:SF2">
    <property type="entry name" value="PROTEIN NRFD"/>
    <property type="match status" value="1"/>
</dbReference>
<name>F4B4W3_ACIHW</name>
<dbReference type="AlphaFoldDB" id="F4B4W3"/>
<reference evidence="8 9" key="1">
    <citation type="journal article" date="2011" name="Extremophiles">
        <title>Genomic analysis of Acidianus hospitalis W1 a host for studying crenarchaeal virus and plasmid life cycles.</title>
        <authorList>
            <person name="You X.Y."/>
            <person name="Liu C."/>
            <person name="Wang S.Y."/>
            <person name="Jiang C.Y."/>
            <person name="Shah S.A."/>
            <person name="Prangishvili D."/>
            <person name="She Q."/>
            <person name="Liu S.J."/>
            <person name="Garrett R.A."/>
        </authorList>
    </citation>
    <scope>NUCLEOTIDE SEQUENCE [LARGE SCALE GENOMIC DNA]</scope>
    <source>
        <strain evidence="8 9">W1</strain>
    </source>
</reference>
<dbReference type="InterPro" id="IPR052049">
    <property type="entry name" value="Electron_transfer_protein"/>
</dbReference>
<feature type="transmembrane region" description="Helical" evidence="7">
    <location>
        <begin position="26"/>
        <end position="48"/>
    </location>
</feature>
<sequence>MGLTPPPPPFQYPVSWGPDMPPDHQAIWGAKVALAYFFIGLGSMLAAITAANDVRVSVPATGGVTESIRDIARFKFSVGVASLIALILGLGFLVLDAGKPSTAWQIITYGLQYGRWESWMFLGTIFLIVLFILDIAYSAIWLGNMRPNFLSMLFNKISSWYVVKGKMYSMRYFLIGIMIIFGILGASYGGVLFSQTNIGLWRNPTIILLFPVSGLSSAAATGLLLTLIIKDPSIRDTNLLLWSKIDLYAEASEATLTALFLYIGYISTYASESVYQVLFGRYSIYFWVLVVTLGIAIPMLLELALHKVNPRYHKYIIPIVTVLVLIGAASLRYYVVIASAYFYPPLSPFSPTQMQFPWGTYWGE</sequence>
<evidence type="ECO:0000256" key="7">
    <source>
        <dbReference type="SAM" id="Phobius"/>
    </source>
</evidence>
<feature type="transmembrane region" description="Helical" evidence="7">
    <location>
        <begin position="282"/>
        <end position="303"/>
    </location>
</feature>
<dbReference type="InterPro" id="IPR005614">
    <property type="entry name" value="NrfD-like"/>
</dbReference>
<dbReference type="STRING" id="933801.Ahos_0236"/>
<proteinExistence type="inferred from homology"/>
<dbReference type="Proteomes" id="UP000008458">
    <property type="component" value="Chromosome"/>
</dbReference>
<evidence type="ECO:0000256" key="1">
    <source>
        <dbReference type="ARBA" id="ARBA00004651"/>
    </source>
</evidence>
<keyword evidence="9" id="KW-1185">Reference proteome</keyword>
<accession>F4B4W3</accession>
<organism evidence="8 9">
    <name type="scientific">Acidianus hospitalis (strain W1)</name>
    <dbReference type="NCBI Taxonomy" id="933801"/>
    <lineage>
        <taxon>Archaea</taxon>
        <taxon>Thermoproteota</taxon>
        <taxon>Thermoprotei</taxon>
        <taxon>Sulfolobales</taxon>
        <taxon>Sulfolobaceae</taxon>
        <taxon>Acidianus</taxon>
    </lineage>
</organism>